<comment type="caution">
    <text evidence="2">The sequence shown here is derived from an EMBL/GenBank/DDBJ whole genome shotgun (WGS) entry which is preliminary data.</text>
</comment>
<dbReference type="RefSeq" id="WP_154787009.1">
    <property type="nucleotide sequence ID" value="NZ_WMBB01000003.1"/>
</dbReference>
<dbReference type="EMBL" id="WMBB01000003">
    <property type="protein sequence ID" value="MTE12500.1"/>
    <property type="molecule type" value="Genomic_DNA"/>
</dbReference>
<dbReference type="InterPro" id="IPR054437">
    <property type="entry name" value="PspA-assoc_dom"/>
</dbReference>
<proteinExistence type="predicted"/>
<sequence length="92" mass="9702">MIIRILGEGQYTIDEGEADDLQRLDGLLLEAAEDGDDAGFAEILGQLRDSVRTHGAPVADDELVVSDLVLPATGTDLVEVKAMLRGDGLIPG</sequence>
<dbReference type="Proteomes" id="UP000432464">
    <property type="component" value="Unassembled WGS sequence"/>
</dbReference>
<evidence type="ECO:0000313" key="2">
    <source>
        <dbReference type="EMBL" id="MTE12500.1"/>
    </source>
</evidence>
<feature type="domain" description="PspA-associated" evidence="1">
    <location>
        <begin position="1"/>
        <end position="92"/>
    </location>
</feature>
<gene>
    <name evidence="2" type="ORF">GLP40_06875</name>
</gene>
<name>A0A6I3KVD3_9NOCA</name>
<accession>A0A6I3KVD3</accession>
<keyword evidence="3" id="KW-1185">Reference proteome</keyword>
<evidence type="ECO:0000259" key="1">
    <source>
        <dbReference type="Pfam" id="PF22743"/>
    </source>
</evidence>
<reference evidence="2 3" key="1">
    <citation type="submission" date="2019-11" db="EMBL/GenBank/DDBJ databases">
        <title>Nocardia sp. nov. CT2-14 isolated from soil.</title>
        <authorList>
            <person name="Kanchanasin P."/>
            <person name="Tanasupawat S."/>
            <person name="Yuki M."/>
            <person name="Kudo T."/>
        </authorList>
    </citation>
    <scope>NUCLEOTIDE SEQUENCE [LARGE SCALE GENOMIC DNA]</scope>
    <source>
        <strain evidence="2 3">CT2-14</strain>
    </source>
</reference>
<dbReference type="AlphaFoldDB" id="A0A6I3KVD3"/>
<dbReference type="Pfam" id="PF22743">
    <property type="entry name" value="PspAA"/>
    <property type="match status" value="1"/>
</dbReference>
<protein>
    <recommendedName>
        <fullName evidence="1">PspA-associated domain-containing protein</fullName>
    </recommendedName>
</protein>
<organism evidence="2 3">
    <name type="scientific">Nocardia aurantiaca</name>
    <dbReference type="NCBI Taxonomy" id="2675850"/>
    <lineage>
        <taxon>Bacteria</taxon>
        <taxon>Bacillati</taxon>
        <taxon>Actinomycetota</taxon>
        <taxon>Actinomycetes</taxon>
        <taxon>Mycobacteriales</taxon>
        <taxon>Nocardiaceae</taxon>
        <taxon>Nocardia</taxon>
    </lineage>
</organism>
<evidence type="ECO:0000313" key="3">
    <source>
        <dbReference type="Proteomes" id="UP000432464"/>
    </source>
</evidence>